<dbReference type="GO" id="GO:0005886">
    <property type="term" value="C:plasma membrane"/>
    <property type="evidence" value="ECO:0007669"/>
    <property type="project" value="TreeGrafter"/>
</dbReference>
<dbReference type="RefSeq" id="WP_155283136.1">
    <property type="nucleotide sequence ID" value="NZ_AP019831.1"/>
</dbReference>
<dbReference type="AlphaFoldDB" id="A0A510K3D7"/>
<dbReference type="OrthoDB" id="9808272at2"/>
<dbReference type="InterPro" id="IPR003593">
    <property type="entry name" value="AAA+_ATPase"/>
</dbReference>
<dbReference type="GO" id="GO:0005524">
    <property type="term" value="F:ATP binding"/>
    <property type="evidence" value="ECO:0007669"/>
    <property type="project" value="UniProtKB-KW"/>
</dbReference>
<keyword evidence="6" id="KW-1185">Reference proteome</keyword>
<gene>
    <name evidence="5" type="ORF">JMUB3870_2311</name>
</gene>
<dbReference type="PANTHER" id="PTHR30258:SF1">
    <property type="entry name" value="PROTEIN TRANSPORT PROTEIN HOFB HOMOLOG"/>
    <property type="match status" value="1"/>
</dbReference>
<keyword evidence="2" id="KW-0547">Nucleotide-binding</keyword>
<dbReference type="EMBL" id="AP019831">
    <property type="protein sequence ID" value="BBM46178.1"/>
    <property type="molecule type" value="Genomic_DNA"/>
</dbReference>
<sequence>MNNKINNNITEKAKLKDFADNKKNNILSNDTISYLNEIVKTGFKEHASDIHIKFDMLEGMEIKYRVDGYLMESEKLYETVNKKVLEKNITEIIARIKILAGMNVAEKRKPQDGSFSFLLNIKNLNKRYDIRAAYMPIIGGETMVLRILENYLEDINLETLGFSNQSIAMLNEILTKKYGMILVSGPTGSGKSTTLKSLINMLNDGRKKIITVEDPVESKIDGIVQIQVNQNIGVTFAEVLKATLRNDPDIIVISEIRDEITAEIAVRAALTGHLVISTIHTNDAVSTLIRLVDMGIPKYLILDSLICVIGQRLVGKKCQKCMGKGCDECSSGYSGRISINEVLVLNQDVRNILKSDSHLGSETKDKLKMLNQKYENQKCFIDFVEDADEKIEKNLIFEREKTSIIF</sequence>
<evidence type="ECO:0000259" key="4">
    <source>
        <dbReference type="SMART" id="SM00382"/>
    </source>
</evidence>
<dbReference type="InterPro" id="IPR001482">
    <property type="entry name" value="T2SS/T4SS_dom"/>
</dbReference>
<dbReference type="GO" id="GO:0016887">
    <property type="term" value="F:ATP hydrolysis activity"/>
    <property type="evidence" value="ECO:0007669"/>
    <property type="project" value="TreeGrafter"/>
</dbReference>
<accession>A0A510K3D7</accession>
<evidence type="ECO:0000313" key="5">
    <source>
        <dbReference type="EMBL" id="BBM46178.1"/>
    </source>
</evidence>
<reference evidence="5 6" key="1">
    <citation type="submission" date="2019-07" db="EMBL/GenBank/DDBJ databases">
        <title>Complete Genome Sequence of Leptotrichia trevisanii Strain JMUB3870.</title>
        <authorList>
            <person name="Watanabe S."/>
            <person name="Cui L."/>
        </authorList>
    </citation>
    <scope>NUCLEOTIDE SEQUENCE [LARGE SCALE GENOMIC DNA]</scope>
    <source>
        <strain evidence="5 6">JMUB3870</strain>
    </source>
</reference>
<dbReference type="SMART" id="SM00382">
    <property type="entry name" value="AAA"/>
    <property type="match status" value="1"/>
</dbReference>
<dbReference type="Gene3D" id="3.30.450.90">
    <property type="match status" value="1"/>
</dbReference>
<dbReference type="InterPro" id="IPR027417">
    <property type="entry name" value="P-loop_NTPase"/>
</dbReference>
<dbReference type="Gene3D" id="3.40.50.300">
    <property type="entry name" value="P-loop containing nucleotide triphosphate hydrolases"/>
    <property type="match status" value="1"/>
</dbReference>
<evidence type="ECO:0000256" key="2">
    <source>
        <dbReference type="ARBA" id="ARBA00022741"/>
    </source>
</evidence>
<protein>
    <submittedName>
        <fullName evidence="5">Type II secretion system protein E</fullName>
    </submittedName>
</protein>
<dbReference type="CDD" id="cd01129">
    <property type="entry name" value="PulE-GspE-like"/>
    <property type="match status" value="1"/>
</dbReference>
<evidence type="ECO:0000256" key="3">
    <source>
        <dbReference type="ARBA" id="ARBA00022840"/>
    </source>
</evidence>
<name>A0A510K3D7_9FUSO</name>
<dbReference type="Proteomes" id="UP000422644">
    <property type="component" value="Chromosome"/>
</dbReference>
<comment type="similarity">
    <text evidence="1">Belongs to the GSP E family.</text>
</comment>
<proteinExistence type="inferred from homology"/>
<keyword evidence="3" id="KW-0067">ATP-binding</keyword>
<organism evidence="5 6">
    <name type="scientific">Leptotrichia trevisanii</name>
    <dbReference type="NCBI Taxonomy" id="109328"/>
    <lineage>
        <taxon>Bacteria</taxon>
        <taxon>Fusobacteriati</taxon>
        <taxon>Fusobacteriota</taxon>
        <taxon>Fusobacteriia</taxon>
        <taxon>Fusobacteriales</taxon>
        <taxon>Leptotrichiaceae</taxon>
        <taxon>Leptotrichia</taxon>
    </lineage>
</organism>
<dbReference type="SUPFAM" id="SSF52540">
    <property type="entry name" value="P-loop containing nucleoside triphosphate hydrolases"/>
    <property type="match status" value="1"/>
</dbReference>
<dbReference type="PANTHER" id="PTHR30258">
    <property type="entry name" value="TYPE II SECRETION SYSTEM PROTEIN GSPE-RELATED"/>
    <property type="match status" value="1"/>
</dbReference>
<dbReference type="Pfam" id="PF00437">
    <property type="entry name" value="T2SSE"/>
    <property type="match status" value="1"/>
</dbReference>
<feature type="domain" description="AAA+ ATPase" evidence="4">
    <location>
        <begin position="177"/>
        <end position="300"/>
    </location>
</feature>
<evidence type="ECO:0000313" key="6">
    <source>
        <dbReference type="Proteomes" id="UP000422644"/>
    </source>
</evidence>
<evidence type="ECO:0000256" key="1">
    <source>
        <dbReference type="ARBA" id="ARBA00006611"/>
    </source>
</evidence>